<feature type="domain" description="HTH gntR-type" evidence="4">
    <location>
        <begin position="5"/>
        <end position="73"/>
    </location>
</feature>
<organism evidence="5 7">
    <name type="scientific">Devosia limi DSM 17137</name>
    <dbReference type="NCBI Taxonomy" id="1121477"/>
    <lineage>
        <taxon>Bacteria</taxon>
        <taxon>Pseudomonadati</taxon>
        <taxon>Pseudomonadota</taxon>
        <taxon>Alphaproteobacteria</taxon>
        <taxon>Hyphomicrobiales</taxon>
        <taxon>Devosiaceae</taxon>
        <taxon>Devosia</taxon>
    </lineage>
</organism>
<dbReference type="SMART" id="SM00866">
    <property type="entry name" value="UTRA"/>
    <property type="match status" value="1"/>
</dbReference>
<evidence type="ECO:0000313" key="5">
    <source>
        <dbReference type="EMBL" id="KKB84182.1"/>
    </source>
</evidence>
<dbReference type="Pfam" id="PF07702">
    <property type="entry name" value="UTRA"/>
    <property type="match status" value="1"/>
</dbReference>
<reference evidence="6 8" key="2">
    <citation type="submission" date="2016-11" db="EMBL/GenBank/DDBJ databases">
        <authorList>
            <person name="Jaros S."/>
            <person name="Januszkiewicz K."/>
            <person name="Wedrychowicz H."/>
        </authorList>
    </citation>
    <scope>NUCLEOTIDE SEQUENCE [LARGE SCALE GENOMIC DNA]</scope>
    <source>
        <strain evidence="6 8">DSM 17137</strain>
    </source>
</reference>
<dbReference type="Proteomes" id="UP000184533">
    <property type="component" value="Unassembled WGS sequence"/>
</dbReference>
<evidence type="ECO:0000256" key="3">
    <source>
        <dbReference type="ARBA" id="ARBA00023163"/>
    </source>
</evidence>
<dbReference type="Gene3D" id="1.10.10.10">
    <property type="entry name" value="Winged helix-like DNA-binding domain superfamily/Winged helix DNA-binding domain"/>
    <property type="match status" value="1"/>
</dbReference>
<dbReference type="Proteomes" id="UP000033608">
    <property type="component" value="Unassembled WGS sequence"/>
</dbReference>
<dbReference type="RefSeq" id="WP_046135473.1">
    <property type="nucleotide sequence ID" value="NZ_FQVC01000003.1"/>
</dbReference>
<accession>A0A0F5LR96</accession>
<evidence type="ECO:0000313" key="7">
    <source>
        <dbReference type="Proteomes" id="UP000033608"/>
    </source>
</evidence>
<dbReference type="STRING" id="1121477.SAMN02745223_01522"/>
<dbReference type="InterPro" id="IPR012702">
    <property type="entry name" value="CP_lyase_PhnF"/>
</dbReference>
<proteinExistence type="predicted"/>
<dbReference type="Pfam" id="PF00392">
    <property type="entry name" value="GntR"/>
    <property type="match status" value="1"/>
</dbReference>
<dbReference type="PANTHER" id="PTHR44846:SF1">
    <property type="entry name" value="MANNOSYL-D-GLYCERATE TRANSPORT_METABOLISM SYSTEM REPRESSOR MNGR-RELATED"/>
    <property type="match status" value="1"/>
</dbReference>
<dbReference type="Gene3D" id="3.40.1410.10">
    <property type="entry name" value="Chorismate lyase-like"/>
    <property type="match status" value="1"/>
</dbReference>
<dbReference type="AlphaFoldDB" id="A0A0F5LR96"/>
<dbReference type="EMBL" id="LAJF01000082">
    <property type="protein sequence ID" value="KKB84182.1"/>
    <property type="molecule type" value="Genomic_DNA"/>
</dbReference>
<keyword evidence="7" id="KW-1185">Reference proteome</keyword>
<dbReference type="NCBIfam" id="TIGR02325">
    <property type="entry name" value="C_P_lyase_phnF"/>
    <property type="match status" value="1"/>
</dbReference>
<keyword evidence="2" id="KW-0238">DNA-binding</keyword>
<evidence type="ECO:0000259" key="4">
    <source>
        <dbReference type="PROSITE" id="PS50949"/>
    </source>
</evidence>
<dbReference type="InterPro" id="IPR011663">
    <property type="entry name" value="UTRA"/>
</dbReference>
<dbReference type="SMART" id="SM00345">
    <property type="entry name" value="HTH_GNTR"/>
    <property type="match status" value="1"/>
</dbReference>
<protein>
    <submittedName>
        <fullName evidence="5 6">GntR family transcriptional regulator</fullName>
    </submittedName>
</protein>
<dbReference type="EMBL" id="FQVC01000003">
    <property type="protein sequence ID" value="SHE95192.1"/>
    <property type="molecule type" value="Genomic_DNA"/>
</dbReference>
<gene>
    <name evidence="6" type="ORF">SAMN02745223_01522</name>
    <name evidence="5" type="ORF">VW29_11880</name>
</gene>
<dbReference type="InterPro" id="IPR028978">
    <property type="entry name" value="Chorismate_lyase_/UTRA_dom_sf"/>
</dbReference>
<reference evidence="5 7" key="1">
    <citation type="submission" date="2015-03" db="EMBL/GenBank/DDBJ databases">
        <authorList>
            <person name="Hassan Y.I."/>
            <person name="Lepp D."/>
            <person name="Zhou T."/>
        </authorList>
    </citation>
    <scope>NUCLEOTIDE SEQUENCE [LARGE SCALE GENOMIC DNA]</scope>
    <source>
        <strain evidence="5 7">DSM 17137</strain>
    </source>
</reference>
<dbReference type="CDD" id="cd07377">
    <property type="entry name" value="WHTH_GntR"/>
    <property type="match status" value="1"/>
</dbReference>
<dbReference type="SUPFAM" id="SSF46785">
    <property type="entry name" value="Winged helix' DNA-binding domain"/>
    <property type="match status" value="1"/>
</dbReference>
<evidence type="ECO:0000256" key="1">
    <source>
        <dbReference type="ARBA" id="ARBA00023015"/>
    </source>
</evidence>
<dbReference type="GO" id="GO:0003677">
    <property type="term" value="F:DNA binding"/>
    <property type="evidence" value="ECO:0007669"/>
    <property type="project" value="UniProtKB-KW"/>
</dbReference>
<keyword evidence="3" id="KW-0804">Transcription</keyword>
<name>A0A0F5LR96_9HYPH</name>
<dbReference type="InterPro" id="IPR036390">
    <property type="entry name" value="WH_DNA-bd_sf"/>
</dbReference>
<dbReference type="PROSITE" id="PS50949">
    <property type="entry name" value="HTH_GNTR"/>
    <property type="match status" value="1"/>
</dbReference>
<evidence type="ECO:0000313" key="6">
    <source>
        <dbReference type="EMBL" id="SHE95192.1"/>
    </source>
</evidence>
<dbReference type="InterPro" id="IPR050679">
    <property type="entry name" value="Bact_HTH_transcr_reg"/>
</dbReference>
<dbReference type="OrthoDB" id="5454556at2"/>
<dbReference type="InterPro" id="IPR036388">
    <property type="entry name" value="WH-like_DNA-bd_sf"/>
</dbReference>
<dbReference type="GO" id="GO:0045892">
    <property type="term" value="P:negative regulation of DNA-templated transcription"/>
    <property type="evidence" value="ECO:0007669"/>
    <property type="project" value="TreeGrafter"/>
</dbReference>
<dbReference type="GO" id="GO:0003700">
    <property type="term" value="F:DNA-binding transcription factor activity"/>
    <property type="evidence" value="ECO:0007669"/>
    <property type="project" value="InterPro"/>
</dbReference>
<dbReference type="PANTHER" id="PTHR44846">
    <property type="entry name" value="MANNOSYL-D-GLYCERATE TRANSPORT/METABOLISM SYSTEM REPRESSOR MNGR-RELATED"/>
    <property type="match status" value="1"/>
</dbReference>
<dbReference type="InterPro" id="IPR000524">
    <property type="entry name" value="Tscrpt_reg_HTH_GntR"/>
</dbReference>
<dbReference type="PATRIC" id="fig|1121477.3.peg.3529"/>
<sequence length="251" mass="28116">MRRQGKSWEDVRDQISQEITAEHLAPDARLPSEPDLCVLYNTRRHSLRRALAALVAEGKLRVEQGRGTFVERAPLLNYVIGSRTRFRENLMAQGLTASGQALSELQISASARIAAALRLPVGAPVFAISRRGFANELPISVGWAYHDALRFPEMLERRRANVSVTEVYRAYGIADYRRLRTTIFTRLATEHEAGLLMLRSGQSVMIVQKTDVDPAGNPIGFSEAVWAGDRVQFTFENDQPSVRADERSHDV</sequence>
<keyword evidence="1" id="KW-0805">Transcription regulation</keyword>
<evidence type="ECO:0000256" key="2">
    <source>
        <dbReference type="ARBA" id="ARBA00023125"/>
    </source>
</evidence>
<dbReference type="SUPFAM" id="SSF64288">
    <property type="entry name" value="Chorismate lyase-like"/>
    <property type="match status" value="1"/>
</dbReference>
<evidence type="ECO:0000313" key="8">
    <source>
        <dbReference type="Proteomes" id="UP000184533"/>
    </source>
</evidence>